<gene>
    <name evidence="1" type="ORF">EMQ_1487</name>
</gene>
<dbReference type="EMBL" id="AP023410">
    <property type="protein sequence ID" value="BCK75881.1"/>
    <property type="molecule type" value="Genomic_DNA"/>
</dbReference>
<organism evidence="1 2">
    <name type="scientific">Acetobacter aceti NBRC 14818</name>
    <dbReference type="NCBI Taxonomy" id="887700"/>
    <lineage>
        <taxon>Bacteria</taxon>
        <taxon>Pseudomonadati</taxon>
        <taxon>Pseudomonadota</taxon>
        <taxon>Alphaproteobacteria</taxon>
        <taxon>Acetobacterales</taxon>
        <taxon>Acetobacteraceae</taxon>
        <taxon>Acetobacter</taxon>
        <taxon>Acetobacter subgen. Acetobacter</taxon>
    </lineage>
</organism>
<name>A0AB33IDQ1_ACEAC</name>
<dbReference type="Proteomes" id="UP000516424">
    <property type="component" value="Chromosome"/>
</dbReference>
<proteinExistence type="predicted"/>
<dbReference type="AlphaFoldDB" id="A0AB33IDQ1"/>
<evidence type="ECO:0000313" key="2">
    <source>
        <dbReference type="Proteomes" id="UP000516424"/>
    </source>
</evidence>
<reference evidence="1 2" key="1">
    <citation type="journal article" date="2011" name="Microbiology">
        <title>Transcriptome response to different carbon sources in Acetobacter aceti.</title>
        <authorList>
            <person name="Sakurai K."/>
            <person name="Arai H."/>
            <person name="Ishii M."/>
            <person name="Igarashi Y."/>
        </authorList>
    </citation>
    <scope>NUCLEOTIDE SEQUENCE [LARGE SCALE GENOMIC DNA]</scope>
    <source>
        <strain evidence="1 2">NBRC 14818</strain>
    </source>
</reference>
<protein>
    <submittedName>
        <fullName evidence="1">Uncharacterized protein</fullName>
    </submittedName>
</protein>
<evidence type="ECO:0000313" key="1">
    <source>
        <dbReference type="EMBL" id="BCK75881.1"/>
    </source>
</evidence>
<sequence>MTSSDRYERPVDVKRFFKEDLFGLQREFNKLTQIMEIQLKALYDLLLKHLNFSFHYLLEIRQNNLSFVERFHKNPL</sequence>
<keyword evidence="2" id="KW-1185">Reference proteome</keyword>
<accession>A0AB33IDQ1</accession>